<dbReference type="Gene3D" id="2.60.40.2440">
    <property type="entry name" value="Carbohydrate binding type-21 domain"/>
    <property type="match status" value="1"/>
</dbReference>
<keyword evidence="3" id="KW-1185">Reference proteome</keyword>
<proteinExistence type="predicted"/>
<dbReference type="AlphaFoldDB" id="A0A5N4CW64"/>
<comment type="caution">
    <text evidence="2">The sequence shown here is derived from an EMBL/GenBank/DDBJ whole genome shotgun (WGS) entry which is preliminary data.</text>
</comment>
<feature type="transmembrane region" description="Helical" evidence="1">
    <location>
        <begin position="37"/>
        <end position="59"/>
    </location>
</feature>
<dbReference type="Proteomes" id="UP000299084">
    <property type="component" value="Unassembled WGS sequence"/>
</dbReference>
<organism evidence="2 3">
    <name type="scientific">Camelus dromedarius</name>
    <name type="common">Dromedary</name>
    <name type="synonym">Arabian camel</name>
    <dbReference type="NCBI Taxonomy" id="9838"/>
    <lineage>
        <taxon>Eukaryota</taxon>
        <taxon>Metazoa</taxon>
        <taxon>Chordata</taxon>
        <taxon>Craniata</taxon>
        <taxon>Vertebrata</taxon>
        <taxon>Euteleostomi</taxon>
        <taxon>Mammalia</taxon>
        <taxon>Eutheria</taxon>
        <taxon>Laurasiatheria</taxon>
        <taxon>Artiodactyla</taxon>
        <taxon>Tylopoda</taxon>
        <taxon>Camelidae</taxon>
        <taxon>Camelus</taxon>
    </lineage>
</organism>
<gene>
    <name evidence="2" type="ORF">Cadr_000024090</name>
</gene>
<dbReference type="EMBL" id="JWIN03000018">
    <property type="protein sequence ID" value="KAB1263087.1"/>
    <property type="molecule type" value="Genomic_DNA"/>
</dbReference>
<protein>
    <submittedName>
        <fullName evidence="2">Protein phosphatase 1 regulatory subunit 3D</fullName>
    </submittedName>
</protein>
<reference evidence="2 3" key="1">
    <citation type="journal article" date="2019" name="Mol. Ecol. Resour.">
        <title>Improving Illumina assemblies with Hi-C and long reads: an example with the North African dromedary.</title>
        <authorList>
            <person name="Elbers J.P."/>
            <person name="Rogers M.F."/>
            <person name="Perelman P.L."/>
            <person name="Proskuryakova A.A."/>
            <person name="Serdyukova N.A."/>
            <person name="Johnson W.E."/>
            <person name="Horin P."/>
            <person name="Corander J."/>
            <person name="Murphy D."/>
            <person name="Burger P.A."/>
        </authorList>
    </citation>
    <scope>NUCLEOTIDE SEQUENCE [LARGE SCALE GENOMIC DNA]</scope>
    <source>
        <strain evidence="2">Drom800</strain>
        <tissue evidence="2">Blood</tissue>
    </source>
</reference>
<evidence type="ECO:0000313" key="2">
    <source>
        <dbReference type="EMBL" id="KAB1263087.1"/>
    </source>
</evidence>
<accession>A0A5N4CW64</accession>
<sequence length="80" mass="9192">MALEKQVAVHYNLLGLVQPGRGEARWHSPWRRGHLDVFAFGFPVLPFLLQFSFHLHFALRCRVASAEYWDNHLGGDCSLT</sequence>
<keyword evidence="1" id="KW-1133">Transmembrane helix</keyword>
<evidence type="ECO:0000256" key="1">
    <source>
        <dbReference type="SAM" id="Phobius"/>
    </source>
</evidence>
<dbReference type="InterPro" id="IPR038175">
    <property type="entry name" value="CBM21_dom_sf"/>
</dbReference>
<name>A0A5N4CW64_CAMDR</name>
<keyword evidence="1" id="KW-0472">Membrane</keyword>
<keyword evidence="1" id="KW-0812">Transmembrane</keyword>
<evidence type="ECO:0000313" key="3">
    <source>
        <dbReference type="Proteomes" id="UP000299084"/>
    </source>
</evidence>